<organism evidence="2 3">
    <name type="scientific">Corynebacterium variabile (strain DSM 44702 / CIP 107183 / JCM 12073 / NCIMB 30131)</name>
    <name type="common">Corynebacterium mooreparkense</name>
    <dbReference type="NCBI Taxonomy" id="858619"/>
    <lineage>
        <taxon>Bacteria</taxon>
        <taxon>Bacillati</taxon>
        <taxon>Actinomycetota</taxon>
        <taxon>Actinomycetes</taxon>
        <taxon>Mycobacteriales</taxon>
        <taxon>Corynebacteriaceae</taxon>
        <taxon>Corynebacterium</taxon>
    </lineage>
</organism>
<dbReference type="eggNOG" id="ENOG5031MHJ">
    <property type="taxonomic scope" value="Bacteria"/>
</dbReference>
<dbReference type="EMBL" id="CP002917">
    <property type="protein sequence ID" value="AEK36218.1"/>
    <property type="molecule type" value="Genomic_DNA"/>
</dbReference>
<dbReference type="Pfam" id="PF05305">
    <property type="entry name" value="DUF732"/>
    <property type="match status" value="1"/>
</dbReference>
<sequence>MDGVYADMLQDEGIDVTAGDIARASTAVCDAFDGGAGQGEALGIVEETTGATGWQATRILQAGVLSRCSQYVDSTY</sequence>
<accession>G0HC56</accession>
<evidence type="ECO:0000313" key="2">
    <source>
        <dbReference type="EMBL" id="AEK36218.1"/>
    </source>
</evidence>
<feature type="domain" description="DUF732" evidence="1">
    <location>
        <begin position="2"/>
        <end position="69"/>
    </location>
</feature>
<dbReference type="InterPro" id="IPR007969">
    <property type="entry name" value="DUF732"/>
</dbReference>
<dbReference type="Proteomes" id="UP000006659">
    <property type="component" value="Chromosome"/>
</dbReference>
<evidence type="ECO:0000259" key="1">
    <source>
        <dbReference type="Pfam" id="PF05305"/>
    </source>
</evidence>
<reference evidence="2 3" key="1">
    <citation type="journal article" date="2011" name="BMC Genomics">
        <title>Complete genome sequence of Corynebacterium variabile DSM 44702 isolated from the surface of smear-ripened cheeses and insights into cheese ripening and flavor generation.</title>
        <authorList>
            <person name="Schroeder J."/>
            <person name="Maus I."/>
            <person name="Trost E."/>
            <person name="Tauch A."/>
        </authorList>
    </citation>
    <scope>NUCLEOTIDE SEQUENCE [LARGE SCALE GENOMIC DNA]</scope>
    <source>
        <strain evidence="3">DSM 44702 / JCM 12073 / NCIMB 30131</strain>
    </source>
</reference>
<name>G0HC56_CORVD</name>
<evidence type="ECO:0000313" key="3">
    <source>
        <dbReference type="Proteomes" id="UP000006659"/>
    </source>
</evidence>
<proteinExistence type="predicted"/>
<dbReference type="HOGENOM" id="CLU_2648371_0_0_11"/>
<dbReference type="AlphaFoldDB" id="G0HC56"/>
<protein>
    <recommendedName>
        <fullName evidence="1">DUF732 domain-containing protein</fullName>
    </recommendedName>
</protein>
<dbReference type="KEGG" id="cva:CVAR_0866"/>
<gene>
    <name evidence="2" type="ordered locus">CVAR_0866</name>
</gene>